<comment type="caution">
    <text evidence="1">The sequence shown here is derived from an EMBL/GenBank/DDBJ whole genome shotgun (WGS) entry which is preliminary data.</text>
</comment>
<evidence type="ECO:0000313" key="2">
    <source>
        <dbReference type="Proteomes" id="UP000304953"/>
    </source>
</evidence>
<keyword evidence="2" id="KW-1185">Reference proteome</keyword>
<dbReference type="EMBL" id="SRYA01000084">
    <property type="protein sequence ID" value="TGY89550.1"/>
    <property type="molecule type" value="Genomic_DNA"/>
</dbReference>
<sequence>MKLTRKEKRIVENELVTVINQHPNGIDTRVLISTVMTTIASLIPNANRHHVSGMLSWVWKKYNYKFLVRTPGYSVIA</sequence>
<evidence type="ECO:0000313" key="1">
    <source>
        <dbReference type="EMBL" id="TGY89550.1"/>
    </source>
</evidence>
<protein>
    <submittedName>
        <fullName evidence="1">Uncharacterized protein</fullName>
    </submittedName>
</protein>
<organism evidence="1 2">
    <name type="scientific">Petralouisia muris</name>
    <dbReference type="NCBI Taxonomy" id="3032872"/>
    <lineage>
        <taxon>Bacteria</taxon>
        <taxon>Bacillati</taxon>
        <taxon>Bacillota</taxon>
        <taxon>Clostridia</taxon>
        <taxon>Lachnospirales</taxon>
        <taxon>Lachnospiraceae</taxon>
        <taxon>Petralouisia</taxon>
    </lineage>
</organism>
<gene>
    <name evidence="1" type="ORF">E5329_24290</name>
</gene>
<name>A0AC61RP91_9FIRM</name>
<proteinExistence type="predicted"/>
<dbReference type="Proteomes" id="UP000304953">
    <property type="component" value="Unassembled WGS sequence"/>
</dbReference>
<accession>A0AC61RP91</accession>
<reference evidence="1" key="1">
    <citation type="submission" date="2019-04" db="EMBL/GenBank/DDBJ databases">
        <title>Microbes associate with the intestines of laboratory mice.</title>
        <authorList>
            <person name="Navarre W."/>
            <person name="Wong E."/>
            <person name="Huang K."/>
            <person name="Tropini C."/>
            <person name="Ng K."/>
            <person name="Yu B."/>
        </authorList>
    </citation>
    <scope>NUCLEOTIDE SEQUENCE</scope>
    <source>
        <strain evidence="1">NM01_1-7b</strain>
    </source>
</reference>